<evidence type="ECO:0000313" key="4">
    <source>
        <dbReference type="Proteomes" id="UP000092177"/>
    </source>
</evidence>
<dbReference type="KEGG" id="chig:CH63R_10095"/>
<dbReference type="EMBL" id="CACQ02007828">
    <property type="protein sequence ID" value="CCF45531.1"/>
    <property type="molecule type" value="Genomic_DNA"/>
</dbReference>
<proteinExistence type="predicted"/>
<reference evidence="1" key="1">
    <citation type="submission" date="2011-12" db="EMBL/GenBank/DDBJ databases">
        <title>The genome sequence of Colletotrichum higginsianum IMI 34906.</title>
        <authorList>
            <person name="Ma L.-J."/>
            <person name="O'Connell R."/>
            <person name="van Themaat E.V.L."/>
            <person name="Stueber K."/>
            <person name="Young S.K."/>
            <person name="Zeng Q."/>
            <person name="Gargeya S."/>
            <person name="Fitzgerald M."/>
            <person name="Haas B."/>
            <person name="Abouelleil A."/>
            <person name="Alvarado L."/>
            <person name="Arachchi H.M."/>
            <person name="Berlin A."/>
            <person name="Chapman S.B."/>
            <person name="Gearin G."/>
            <person name="Goldberg J."/>
            <person name="Griggs A."/>
            <person name="Gujja S."/>
            <person name="Hansen M."/>
            <person name="Heiman D."/>
            <person name="Howarth C."/>
            <person name="Larimer J."/>
            <person name="Lui A."/>
            <person name="MacDonald P.J.P."/>
            <person name="McCowen C."/>
            <person name="Montmayeur A."/>
            <person name="Murphy C."/>
            <person name="Neiman D."/>
            <person name="Pearson M."/>
            <person name="Priest M."/>
            <person name="Roberts A."/>
            <person name="Saif S."/>
            <person name="Shea T."/>
            <person name="Sisk P."/>
            <person name="Stolte C."/>
            <person name="Sykes S."/>
            <person name="Wortman J."/>
            <person name="Nusbaum C."/>
            <person name="Birren B."/>
        </authorList>
    </citation>
    <scope>NUCLEOTIDE SEQUENCE</scope>
    <source>
        <strain evidence="1">IMI 349063</strain>
    </source>
</reference>
<dbReference type="VEuPathDB" id="FungiDB:CH63R_10095"/>
<dbReference type="Proteomes" id="UP000007174">
    <property type="component" value="Unassembled WGS sequence"/>
</dbReference>
<evidence type="ECO:0000313" key="1">
    <source>
        <dbReference type="EMBL" id="CCF45531.1"/>
    </source>
</evidence>
<accession>H1VZ69</accession>
<dbReference type="HOGENOM" id="CLU_2209855_0_0_1"/>
<dbReference type="AlphaFoldDB" id="H1VZ69"/>
<evidence type="ECO:0000313" key="2">
    <source>
        <dbReference type="EMBL" id="OBR05975.1"/>
    </source>
</evidence>
<organism evidence="1 3">
    <name type="scientific">Colletotrichum higginsianum (strain IMI 349063)</name>
    <name type="common">Crucifer anthracnose fungus</name>
    <dbReference type="NCBI Taxonomy" id="759273"/>
    <lineage>
        <taxon>Eukaryota</taxon>
        <taxon>Fungi</taxon>
        <taxon>Dikarya</taxon>
        <taxon>Ascomycota</taxon>
        <taxon>Pezizomycotina</taxon>
        <taxon>Sordariomycetes</taxon>
        <taxon>Hypocreomycetidae</taxon>
        <taxon>Glomerellales</taxon>
        <taxon>Glomerellaceae</taxon>
        <taxon>Colletotrichum</taxon>
        <taxon>Colletotrichum destructivum species complex</taxon>
    </lineage>
</organism>
<evidence type="ECO:0000313" key="3">
    <source>
        <dbReference type="Proteomes" id="UP000007174"/>
    </source>
</evidence>
<sequence>MRATRATQSPANWGNVCTSCMASTAKEYLVLVAYDEREGKTRKTRTRHLSRLPLITFTGRTAPSASPVIRQINNKNAQPGRGRERERYLIFRYREPCYRQHNSNART</sequence>
<dbReference type="Proteomes" id="UP000092177">
    <property type="component" value="Unassembled WGS sequence"/>
</dbReference>
<keyword evidence="4" id="KW-1185">Reference proteome</keyword>
<dbReference type="EMBL" id="LTAN01000007">
    <property type="protein sequence ID" value="OBR05975.1"/>
    <property type="molecule type" value="Genomic_DNA"/>
</dbReference>
<reference evidence="4" key="4">
    <citation type="journal article" date="2017" name="BMC Genomics">
        <title>Gapless genome assembly of Colletotrichum higginsianum reveals chromosome structure and association of transposable elements with secondary metabolite gene clusters.</title>
        <authorList>
            <person name="Dallery J.-F."/>
            <person name="Lapalu N."/>
            <person name="Zampounis A."/>
            <person name="Pigne S."/>
            <person name="Luyten I."/>
            <person name="Amselem J."/>
            <person name="Wittenberg A.H.J."/>
            <person name="Zhou S."/>
            <person name="de Queiroz M.V."/>
            <person name="Robin G.P."/>
            <person name="Auger A."/>
            <person name="Hainaut M."/>
            <person name="Henrissat B."/>
            <person name="Kim K.-T."/>
            <person name="Lee Y.-H."/>
            <person name="Lespinet O."/>
            <person name="Schwartz D.C."/>
            <person name="Thon M.R."/>
            <person name="O'Connell R.J."/>
        </authorList>
    </citation>
    <scope>NUCLEOTIDE SEQUENCE [LARGE SCALE GENOMIC DNA]</scope>
    <source>
        <strain evidence="4">IMI 349063</strain>
    </source>
</reference>
<dbReference type="RefSeq" id="XP_018154493.1">
    <property type="nucleotide sequence ID" value="XM_018305069.1"/>
</dbReference>
<protein>
    <submittedName>
        <fullName evidence="1">Uncharacterized protein</fullName>
    </submittedName>
</protein>
<name>H1VZ69_COLHI</name>
<reference evidence="2" key="3">
    <citation type="submission" date="2016-02" db="EMBL/GenBank/DDBJ databases">
        <title>Resequencing and annotation of the Colletotrichum higginsianum genome.</title>
        <authorList>
            <person name="O'Connell R."/>
            <person name="Zambounis A."/>
            <person name="Thon M."/>
            <person name="Dallery J.-F."/>
        </authorList>
    </citation>
    <scope>NUCLEOTIDE SEQUENCE [LARGE SCALE GENOMIC DNA]</scope>
    <source>
        <strain evidence="2">IMI 349063</strain>
    </source>
</reference>
<gene>
    <name evidence="1" type="ORF">CH063_14584</name>
    <name evidence="2" type="ORF">CH63R_10095</name>
</gene>
<dbReference type="GeneID" id="28869176"/>
<reference evidence="3" key="2">
    <citation type="journal article" date="2012" name="Nat. Genet.">
        <title>Lifestyle transitions in plant pathogenic Colletotrichum fungi deciphered by genome and transcriptome analyses.</title>
        <authorList>
            <person name="O'Connell R.J."/>
            <person name="Thon M.R."/>
            <person name="Hacquard S."/>
            <person name="Amyotte S.G."/>
            <person name="Kleemann J."/>
            <person name="Torres M.F."/>
            <person name="Damm U."/>
            <person name="Buiate E.A."/>
            <person name="Epstein L."/>
            <person name="Alkan N."/>
            <person name="Altmueller J."/>
            <person name="Alvarado-Balderrama L."/>
            <person name="Bauser C.A."/>
            <person name="Becker C."/>
            <person name="Birren B.W."/>
            <person name="Chen Z."/>
            <person name="Choi J."/>
            <person name="Crouch J.A."/>
            <person name="Duvick J.P."/>
            <person name="Farman M.A."/>
            <person name="Gan P."/>
            <person name="Heiman D."/>
            <person name="Henrissat B."/>
            <person name="Howard R.J."/>
            <person name="Kabbage M."/>
            <person name="Koch C."/>
            <person name="Kracher B."/>
            <person name="Kubo Y."/>
            <person name="Law A.D."/>
            <person name="Lebrun M.-H."/>
            <person name="Lee Y.-H."/>
            <person name="Miyara I."/>
            <person name="Moore N."/>
            <person name="Neumann U."/>
            <person name="Nordstroem K."/>
            <person name="Panaccione D.G."/>
            <person name="Panstruga R."/>
            <person name="Place M."/>
            <person name="Proctor R.H."/>
            <person name="Prusky D."/>
            <person name="Rech G."/>
            <person name="Reinhardt R."/>
            <person name="Rollins J.A."/>
            <person name="Rounsley S."/>
            <person name="Schardl C.L."/>
            <person name="Schwartz D.C."/>
            <person name="Shenoy N."/>
            <person name="Shirasu K."/>
            <person name="Sikhakolli U.R."/>
            <person name="Stueber K."/>
            <person name="Sukno S.A."/>
            <person name="Sweigard J.A."/>
            <person name="Takano Y."/>
            <person name="Takahara H."/>
            <person name="Trail F."/>
            <person name="van der Does H.C."/>
            <person name="Voll L.M."/>
            <person name="Will I."/>
            <person name="Young S."/>
            <person name="Zeng Q."/>
            <person name="Zhang J."/>
            <person name="Zhou S."/>
            <person name="Dickman M.B."/>
            <person name="Schulze-Lefert P."/>
            <person name="Ver Loren van Themaat E."/>
            <person name="Ma L.-J."/>
            <person name="Vaillancourt L.J."/>
        </authorList>
    </citation>
    <scope>NUCLEOTIDE SEQUENCE [LARGE SCALE GENOMIC DNA]</scope>
    <source>
        <strain evidence="3">IMI 349063</strain>
    </source>
</reference>